<protein>
    <recommendedName>
        <fullName evidence="3">N-acetyltransferase domain-containing protein</fullName>
    </recommendedName>
</protein>
<dbReference type="EMBL" id="JAJKFW010000024">
    <property type="protein sequence ID" value="MCC9643499.1"/>
    <property type="molecule type" value="Genomic_DNA"/>
</dbReference>
<sequence>MPKAYGIWREHDSPVAPALGGAWIAEDVFDEHELHVRISLDTQQRWLFAARVEKGQRGQGIYSVLLDEILQNEANVWAAINPSNVASMRAHESFVVETAGVFCVLRVGPFAWGRVANAGASVAAKSAEPAFSDHRSHVLKLQDCCTTNGKEKPLVICITSSQ</sequence>
<reference evidence="1" key="1">
    <citation type="submission" date="2021-11" db="EMBL/GenBank/DDBJ databases">
        <title>Genome sequence.</title>
        <authorList>
            <person name="Sun Q."/>
        </authorList>
    </citation>
    <scope>NUCLEOTIDE SEQUENCE</scope>
    <source>
        <strain evidence="1">JC740</strain>
    </source>
</reference>
<evidence type="ECO:0008006" key="3">
    <source>
        <dbReference type="Google" id="ProtNLM"/>
    </source>
</evidence>
<dbReference type="RefSeq" id="WP_230274445.1">
    <property type="nucleotide sequence ID" value="NZ_JAJKFW010000024.1"/>
</dbReference>
<organism evidence="1 2">
    <name type="scientific">Rhodopirellula halodulae</name>
    <dbReference type="NCBI Taxonomy" id="2894198"/>
    <lineage>
        <taxon>Bacteria</taxon>
        <taxon>Pseudomonadati</taxon>
        <taxon>Planctomycetota</taxon>
        <taxon>Planctomycetia</taxon>
        <taxon>Pirellulales</taxon>
        <taxon>Pirellulaceae</taxon>
        <taxon>Rhodopirellula</taxon>
    </lineage>
</organism>
<evidence type="ECO:0000313" key="2">
    <source>
        <dbReference type="Proteomes" id="UP001430306"/>
    </source>
</evidence>
<name>A0ABS8NIX1_9BACT</name>
<evidence type="ECO:0000313" key="1">
    <source>
        <dbReference type="EMBL" id="MCC9643499.1"/>
    </source>
</evidence>
<keyword evidence="2" id="KW-1185">Reference proteome</keyword>
<dbReference type="Proteomes" id="UP001430306">
    <property type="component" value="Unassembled WGS sequence"/>
</dbReference>
<proteinExistence type="predicted"/>
<accession>A0ABS8NIX1</accession>
<comment type="caution">
    <text evidence="1">The sequence shown here is derived from an EMBL/GenBank/DDBJ whole genome shotgun (WGS) entry which is preliminary data.</text>
</comment>
<gene>
    <name evidence="1" type="ORF">LOC71_14535</name>
</gene>